<dbReference type="Gene3D" id="3.30.1390.10">
    <property type="match status" value="1"/>
</dbReference>
<organism evidence="7 8">
    <name type="scientific">Biomphalaria glabrata</name>
    <name type="common">Bloodfluke planorb</name>
    <name type="synonym">Freshwater snail</name>
    <dbReference type="NCBI Taxonomy" id="6526"/>
    <lineage>
        <taxon>Eukaryota</taxon>
        <taxon>Metazoa</taxon>
        <taxon>Spiralia</taxon>
        <taxon>Lophotrochozoa</taxon>
        <taxon>Mollusca</taxon>
        <taxon>Gastropoda</taxon>
        <taxon>Heterobranchia</taxon>
        <taxon>Euthyneura</taxon>
        <taxon>Panpulmonata</taxon>
        <taxon>Hygrophila</taxon>
        <taxon>Lymnaeoidea</taxon>
        <taxon>Planorbidae</taxon>
        <taxon>Biomphalaria</taxon>
    </lineage>
</organism>
<accession>A0A2C9KTZ5</accession>
<dbReference type="InterPro" id="IPR008932">
    <property type="entry name" value="Ribosomal_bL12_oligo"/>
</dbReference>
<dbReference type="VEuPathDB" id="VectorBase:BGLB023437"/>
<dbReference type="GO" id="GO:0003729">
    <property type="term" value="F:mRNA binding"/>
    <property type="evidence" value="ECO:0007669"/>
    <property type="project" value="TreeGrafter"/>
</dbReference>
<comment type="similarity">
    <text evidence="1">Belongs to the bacterial ribosomal protein bL12 family.</text>
</comment>
<dbReference type="HAMAP" id="MF_00368">
    <property type="entry name" value="Ribosomal_bL12"/>
    <property type="match status" value="1"/>
</dbReference>
<feature type="domain" description="Large ribosomal subunit protein bL12 C-terminal" evidence="5">
    <location>
        <begin position="69"/>
        <end position="135"/>
    </location>
</feature>
<dbReference type="GO" id="GO:0005840">
    <property type="term" value="C:ribosome"/>
    <property type="evidence" value="ECO:0007669"/>
    <property type="project" value="UniProtKB-KW"/>
</dbReference>
<dbReference type="PANTHER" id="PTHR45987">
    <property type="entry name" value="39S RIBOSOMAL PROTEIN L12"/>
    <property type="match status" value="1"/>
</dbReference>
<dbReference type="GO" id="GO:1990904">
    <property type="term" value="C:ribonucleoprotein complex"/>
    <property type="evidence" value="ECO:0007669"/>
    <property type="project" value="UniProtKB-KW"/>
</dbReference>
<dbReference type="STRING" id="6526.A0A2C9KTZ5"/>
<evidence type="ECO:0000259" key="6">
    <source>
        <dbReference type="Pfam" id="PF16320"/>
    </source>
</evidence>
<feature type="domain" description="Large ribosomal subunit protein bL12 oligomerization" evidence="6">
    <location>
        <begin position="13"/>
        <end position="58"/>
    </location>
</feature>
<dbReference type="InterPro" id="IPR036235">
    <property type="entry name" value="Ribosomal_bL12_oligo_N_sf"/>
</dbReference>
<evidence type="ECO:0000256" key="3">
    <source>
        <dbReference type="ARBA" id="ARBA00023274"/>
    </source>
</evidence>
<dbReference type="EnsemblMetazoa" id="BGLB023437-RA">
    <property type="protein sequence ID" value="BGLB023437-PA"/>
    <property type="gene ID" value="BGLB023437"/>
</dbReference>
<dbReference type="SUPFAM" id="SSF48300">
    <property type="entry name" value="Ribosomal protein L7/12, oligomerisation (N-terminal) domain"/>
    <property type="match status" value="1"/>
</dbReference>
<evidence type="ECO:0000259" key="5">
    <source>
        <dbReference type="Pfam" id="PF00542"/>
    </source>
</evidence>
<dbReference type="Proteomes" id="UP000076420">
    <property type="component" value="Unassembled WGS sequence"/>
</dbReference>
<name>A0A2C9KTZ5_BIOGL</name>
<dbReference type="GO" id="GO:0006412">
    <property type="term" value="P:translation"/>
    <property type="evidence" value="ECO:0007669"/>
    <property type="project" value="InterPro"/>
</dbReference>
<dbReference type="InterPro" id="IPR000206">
    <property type="entry name" value="Ribosomal_bL12"/>
</dbReference>
<dbReference type="InterPro" id="IPR014719">
    <property type="entry name" value="Ribosomal_bL12_C/ClpS-like"/>
</dbReference>
<dbReference type="NCBIfam" id="TIGR00855">
    <property type="entry name" value="L12"/>
    <property type="match status" value="1"/>
</dbReference>
<dbReference type="CDD" id="cd00387">
    <property type="entry name" value="Ribosomal_L7_L12"/>
    <property type="match status" value="1"/>
</dbReference>
<dbReference type="GO" id="GO:0005737">
    <property type="term" value="C:cytoplasm"/>
    <property type="evidence" value="ECO:0007669"/>
    <property type="project" value="UniProtKB-ARBA"/>
</dbReference>
<dbReference type="SUPFAM" id="SSF54736">
    <property type="entry name" value="ClpS-like"/>
    <property type="match status" value="1"/>
</dbReference>
<evidence type="ECO:0000313" key="8">
    <source>
        <dbReference type="Proteomes" id="UP000076420"/>
    </source>
</evidence>
<evidence type="ECO:0000256" key="1">
    <source>
        <dbReference type="ARBA" id="ARBA00007197"/>
    </source>
</evidence>
<dbReference type="KEGG" id="bgt:106076087"/>
<dbReference type="Pfam" id="PF16320">
    <property type="entry name" value="Ribosomal_L12_N"/>
    <property type="match status" value="1"/>
</dbReference>
<dbReference type="InterPro" id="IPR013823">
    <property type="entry name" value="Ribosomal_bL12_C"/>
</dbReference>
<keyword evidence="2" id="KW-0689">Ribosomal protein</keyword>
<evidence type="ECO:0008006" key="9">
    <source>
        <dbReference type="Google" id="ProtNLM"/>
    </source>
</evidence>
<keyword evidence="3" id="KW-0687">Ribonucleoprotein</keyword>
<dbReference type="Pfam" id="PF00542">
    <property type="entry name" value="Ribosomal_L12"/>
    <property type="match status" value="1"/>
</dbReference>
<evidence type="ECO:0000256" key="2">
    <source>
        <dbReference type="ARBA" id="ARBA00022980"/>
    </source>
</evidence>
<sequence>MSQNLKTDIDSKVSNILDDICNLSVMQLHQLSEAFKEKFNLPDMGAMSFGGGSGAQAAVANEVEEKTSFEVVLKSAGANKVAVIKVVKEMLNCGLIDAKKIVETANAVLKKDVSKKEAEDAKLKVEEAGGEVELK</sequence>
<reference evidence="7" key="1">
    <citation type="submission" date="2020-05" db="UniProtKB">
        <authorList>
            <consortium name="EnsemblMetazoa"/>
        </authorList>
    </citation>
    <scope>IDENTIFICATION</scope>
    <source>
        <strain evidence="7">BB02</strain>
    </source>
</reference>
<dbReference type="FunFam" id="3.30.1390.10:FF:000001">
    <property type="entry name" value="50S ribosomal protein L7/L12"/>
    <property type="match status" value="1"/>
</dbReference>
<evidence type="ECO:0000256" key="4">
    <source>
        <dbReference type="SAM" id="MobiDB-lite"/>
    </source>
</evidence>
<dbReference type="GO" id="GO:0003735">
    <property type="term" value="F:structural constituent of ribosome"/>
    <property type="evidence" value="ECO:0007669"/>
    <property type="project" value="InterPro"/>
</dbReference>
<protein>
    <recommendedName>
        <fullName evidence="9">50S ribosomal protein L7/L12</fullName>
    </recommendedName>
</protein>
<evidence type="ECO:0000313" key="7">
    <source>
        <dbReference type="EnsemblMetazoa" id="BGLB023437-PA"/>
    </source>
</evidence>
<feature type="region of interest" description="Disordered" evidence="4">
    <location>
        <begin position="114"/>
        <end position="135"/>
    </location>
</feature>
<dbReference type="Gene3D" id="1.20.5.710">
    <property type="entry name" value="Single helix bin"/>
    <property type="match status" value="1"/>
</dbReference>
<proteinExistence type="inferred from homology"/>
<gene>
    <name evidence="7" type="primary">106076087</name>
</gene>
<dbReference type="AlphaFoldDB" id="A0A2C9KTZ5"/>
<dbReference type="PANTHER" id="PTHR45987:SF4">
    <property type="entry name" value="LARGE RIBOSOMAL SUBUNIT PROTEIN BL12M"/>
    <property type="match status" value="1"/>
</dbReference>